<keyword evidence="3" id="KW-1185">Reference proteome</keyword>
<gene>
    <name evidence="2" type="ORF">Rhow_005034</name>
</gene>
<organism evidence="2 3">
    <name type="scientific">Rhodococcus wratislaviensis</name>
    <name type="common">Tsukamurella wratislaviensis</name>
    <dbReference type="NCBI Taxonomy" id="44752"/>
    <lineage>
        <taxon>Bacteria</taxon>
        <taxon>Bacillati</taxon>
        <taxon>Actinomycetota</taxon>
        <taxon>Actinomycetes</taxon>
        <taxon>Mycobacteriales</taxon>
        <taxon>Nocardiaceae</taxon>
        <taxon>Rhodococcus</taxon>
    </lineage>
</organism>
<name>A0A402CCM3_RHOWR</name>
<dbReference type="EMBL" id="BHYM01000043">
    <property type="protein sequence ID" value="GCE41375.1"/>
    <property type="molecule type" value="Genomic_DNA"/>
</dbReference>
<dbReference type="AlphaFoldDB" id="A0A402CCM3"/>
<evidence type="ECO:0000313" key="2">
    <source>
        <dbReference type="EMBL" id="GCE41375.1"/>
    </source>
</evidence>
<sequence>MTDDGSPSGAPLSVPLPGGDDRCPMVLGAGLARWPNR</sequence>
<protein>
    <submittedName>
        <fullName evidence="2">Uncharacterized protein</fullName>
    </submittedName>
</protein>
<feature type="region of interest" description="Disordered" evidence="1">
    <location>
        <begin position="1"/>
        <end position="23"/>
    </location>
</feature>
<reference evidence="2 3" key="1">
    <citation type="submission" date="2018-11" db="EMBL/GenBank/DDBJ databases">
        <title>Microbial catabolism of amino acid.</title>
        <authorList>
            <person name="Hibi M."/>
            <person name="Ogawa J."/>
        </authorList>
    </citation>
    <scope>NUCLEOTIDE SEQUENCE [LARGE SCALE GENOMIC DNA]</scope>
    <source>
        <strain evidence="2 3">C31-06</strain>
    </source>
</reference>
<proteinExistence type="predicted"/>
<accession>A0A402CCM3</accession>
<dbReference type="Proteomes" id="UP000287519">
    <property type="component" value="Unassembled WGS sequence"/>
</dbReference>
<evidence type="ECO:0000313" key="3">
    <source>
        <dbReference type="Proteomes" id="UP000287519"/>
    </source>
</evidence>
<comment type="caution">
    <text evidence="2">The sequence shown here is derived from an EMBL/GenBank/DDBJ whole genome shotgun (WGS) entry which is preliminary data.</text>
</comment>
<evidence type="ECO:0000256" key="1">
    <source>
        <dbReference type="SAM" id="MobiDB-lite"/>
    </source>
</evidence>